<comment type="caution">
    <text evidence="4">The sequence shown here is derived from an EMBL/GenBank/DDBJ whole genome shotgun (WGS) entry which is preliminary data.</text>
</comment>
<dbReference type="SUPFAM" id="SSF53067">
    <property type="entry name" value="Actin-like ATPase domain"/>
    <property type="match status" value="1"/>
</dbReference>
<dbReference type="PROSITE" id="PS01036">
    <property type="entry name" value="HSP70_3"/>
    <property type="match status" value="1"/>
</dbReference>
<reference evidence="4" key="2">
    <citation type="submission" date="2022-01" db="EMBL/GenBank/DDBJ databases">
        <authorList>
            <person name="Yamashiro T."/>
            <person name="Shiraishi A."/>
            <person name="Satake H."/>
            <person name="Nakayama K."/>
        </authorList>
    </citation>
    <scope>NUCLEOTIDE SEQUENCE</scope>
</reference>
<dbReference type="InterPro" id="IPR043129">
    <property type="entry name" value="ATPase_NBD"/>
</dbReference>
<feature type="compositionally biased region" description="Polar residues" evidence="3">
    <location>
        <begin position="202"/>
        <end position="217"/>
    </location>
</feature>
<evidence type="ECO:0000313" key="5">
    <source>
        <dbReference type="Proteomes" id="UP001151760"/>
    </source>
</evidence>
<dbReference type="InterPro" id="IPR013126">
    <property type="entry name" value="Hsp_70_fam"/>
</dbReference>
<dbReference type="InterPro" id="IPR018181">
    <property type="entry name" value="Heat_shock_70_CS"/>
</dbReference>
<keyword evidence="2" id="KW-0067">ATP-binding</keyword>
<accession>A0ABQ5FRG4</accession>
<feature type="region of interest" description="Disordered" evidence="3">
    <location>
        <begin position="167"/>
        <end position="225"/>
    </location>
</feature>
<name>A0ABQ5FRG4_9ASTR</name>
<organism evidence="4 5">
    <name type="scientific">Tanacetum coccineum</name>
    <dbReference type="NCBI Taxonomy" id="301880"/>
    <lineage>
        <taxon>Eukaryota</taxon>
        <taxon>Viridiplantae</taxon>
        <taxon>Streptophyta</taxon>
        <taxon>Embryophyta</taxon>
        <taxon>Tracheophyta</taxon>
        <taxon>Spermatophyta</taxon>
        <taxon>Magnoliopsida</taxon>
        <taxon>eudicotyledons</taxon>
        <taxon>Gunneridae</taxon>
        <taxon>Pentapetalae</taxon>
        <taxon>asterids</taxon>
        <taxon>campanulids</taxon>
        <taxon>Asterales</taxon>
        <taxon>Asteraceae</taxon>
        <taxon>Asteroideae</taxon>
        <taxon>Anthemideae</taxon>
        <taxon>Anthemidinae</taxon>
        <taxon>Tanacetum</taxon>
    </lineage>
</organism>
<dbReference type="Pfam" id="PF00012">
    <property type="entry name" value="HSP70"/>
    <property type="match status" value="1"/>
</dbReference>
<dbReference type="PRINTS" id="PR00301">
    <property type="entry name" value="HEATSHOCK70"/>
</dbReference>
<dbReference type="SUPFAM" id="SSF100920">
    <property type="entry name" value="Heat shock protein 70kD (HSP70), peptide-binding domain"/>
    <property type="match status" value="1"/>
</dbReference>
<evidence type="ECO:0000256" key="1">
    <source>
        <dbReference type="ARBA" id="ARBA00022741"/>
    </source>
</evidence>
<evidence type="ECO:0000256" key="3">
    <source>
        <dbReference type="SAM" id="MobiDB-lite"/>
    </source>
</evidence>
<evidence type="ECO:0000256" key="2">
    <source>
        <dbReference type="ARBA" id="ARBA00022840"/>
    </source>
</evidence>
<feature type="compositionally biased region" description="Basic residues" evidence="3">
    <location>
        <begin position="168"/>
        <end position="178"/>
    </location>
</feature>
<keyword evidence="5" id="KW-1185">Reference proteome</keyword>
<proteinExistence type="predicted"/>
<dbReference type="EMBL" id="BQNB010017673">
    <property type="protein sequence ID" value="GJT65951.1"/>
    <property type="molecule type" value="Genomic_DNA"/>
</dbReference>
<dbReference type="Proteomes" id="UP001151760">
    <property type="component" value="Unassembled WGS sequence"/>
</dbReference>
<protein>
    <submittedName>
        <fullName evidence="4">Heat shock cognate 70 kDa protein-like protein</fullName>
    </submittedName>
</protein>
<reference evidence="4" key="1">
    <citation type="journal article" date="2022" name="Int. J. Mol. Sci.">
        <title>Draft Genome of Tanacetum Coccineum: Genomic Comparison of Closely Related Tanacetum-Family Plants.</title>
        <authorList>
            <person name="Yamashiro T."/>
            <person name="Shiraishi A."/>
            <person name="Nakayama K."/>
            <person name="Satake H."/>
        </authorList>
    </citation>
    <scope>NUCLEOTIDE SEQUENCE</scope>
</reference>
<dbReference type="InterPro" id="IPR029047">
    <property type="entry name" value="HSP70_peptide-bd_sf"/>
</dbReference>
<dbReference type="Gene3D" id="2.60.34.10">
    <property type="entry name" value="Substrate Binding Domain Of DNAk, Chain A, domain 1"/>
    <property type="match status" value="1"/>
</dbReference>
<keyword evidence="1" id="KW-0547">Nucleotide-binding</keyword>
<evidence type="ECO:0000313" key="4">
    <source>
        <dbReference type="EMBL" id="GJT65951.1"/>
    </source>
</evidence>
<gene>
    <name evidence="4" type="ORF">Tco_1017431</name>
</gene>
<dbReference type="PANTHER" id="PTHR19375">
    <property type="entry name" value="HEAT SHOCK PROTEIN 70KDA"/>
    <property type="match status" value="1"/>
</dbReference>
<sequence>MARLKVACEKAKRDLSSTTFASIEIDCLHEGNDFSIKISRAKFEELNSTYFTKCVQLVEKCLFDGEMKKKDVDEVVVVGGSSRIPKVQRMVEEYFEGKTLYKTMNGDEAVASGAAIMAARLSGNDDNMKNDVVLQDVTPLSLGTAVQINGVRDNMSVVVPRNTSIPTSKKKTFTTRKSRTGDEVFPGDICRPGKPTKRQNSVRRGTNSDRLFSQSSKKFSRATCRPGKAALENKFEFDDDPGE</sequence>
<dbReference type="Gene3D" id="3.30.420.40">
    <property type="match status" value="1"/>
</dbReference>